<dbReference type="PANTHER" id="PTHR24198:SF165">
    <property type="entry name" value="ANKYRIN REPEAT-CONTAINING PROTEIN-RELATED"/>
    <property type="match status" value="1"/>
</dbReference>
<keyword evidence="5" id="KW-1185">Reference proteome</keyword>
<dbReference type="Proteomes" id="UP000650467">
    <property type="component" value="Unassembled WGS sequence"/>
</dbReference>
<feature type="repeat" description="ANK" evidence="3">
    <location>
        <begin position="2116"/>
        <end position="2148"/>
    </location>
</feature>
<feature type="repeat" description="ANK" evidence="3">
    <location>
        <begin position="1803"/>
        <end position="1835"/>
    </location>
</feature>
<proteinExistence type="predicted"/>
<name>A0A835W9N1_CHLIN</name>
<feature type="repeat" description="ANK" evidence="3">
    <location>
        <begin position="1723"/>
        <end position="1756"/>
    </location>
</feature>
<gene>
    <name evidence="4" type="ORF">HXX76_003389</name>
</gene>
<feature type="repeat" description="ANK" evidence="3">
    <location>
        <begin position="2331"/>
        <end position="2363"/>
    </location>
</feature>
<evidence type="ECO:0000313" key="4">
    <source>
        <dbReference type="EMBL" id="KAG2441776.1"/>
    </source>
</evidence>
<dbReference type="InterPro" id="IPR002110">
    <property type="entry name" value="Ankyrin_rpt"/>
</dbReference>
<feature type="repeat" description="ANK" evidence="3">
    <location>
        <begin position="1265"/>
        <end position="1297"/>
    </location>
</feature>
<feature type="repeat" description="ANK" evidence="3">
    <location>
        <begin position="1343"/>
        <end position="1375"/>
    </location>
</feature>
<evidence type="ECO:0000313" key="5">
    <source>
        <dbReference type="Proteomes" id="UP000650467"/>
    </source>
</evidence>
<dbReference type="Pfam" id="PF13857">
    <property type="entry name" value="Ank_5"/>
    <property type="match status" value="1"/>
</dbReference>
<dbReference type="Pfam" id="PF12796">
    <property type="entry name" value="Ank_2"/>
    <property type="match status" value="2"/>
</dbReference>
<feature type="repeat" description="ANK" evidence="3">
    <location>
        <begin position="2540"/>
        <end position="2572"/>
    </location>
</feature>
<keyword evidence="2 3" id="KW-0040">ANK repeat</keyword>
<dbReference type="OrthoDB" id="194358at2759"/>
<dbReference type="SMART" id="SM00248">
    <property type="entry name" value="ANK"/>
    <property type="match status" value="52"/>
</dbReference>
<evidence type="ECO:0000256" key="3">
    <source>
        <dbReference type="PROSITE-ProRule" id="PRU00023"/>
    </source>
</evidence>
<keyword evidence="1" id="KW-0677">Repeat</keyword>
<feature type="repeat" description="ANK" evidence="3">
    <location>
        <begin position="299"/>
        <end position="331"/>
    </location>
</feature>
<dbReference type="Pfam" id="PF00023">
    <property type="entry name" value="Ank"/>
    <property type="match status" value="2"/>
</dbReference>
<sequence>MGSGCSTAVSTACKSAPIEPNPDGQLKPAQNIIQRLRDKKRLRVAIGNNDVSKVKELVHRMPLEQINYVPMEKKLFDCSKNPGRRGDCALLVAAKLRHAGIVSTLLLYGALPDLTNETGESALVVACDNNDVAIATDLLTHKANPNIPSPKGSFPLHIAASNLCPPIAKALVDHGADVNLRESGTMDTPLHIAVLAPDAATEANRRVAVEIATIIIDSERVDFTVRDGRQDTALLKATKKSNTVLLAAFVDAGAPTNLFDASGQAALHLAIAMGSKPGAAMALRLARAEQTDVNLLSKLGLSPLLMAVRGVLGEVVEALLARGADPNIMSDPGKEAPLHTALLQVPKELSARLQQRQQPAGQAGAPTPSEAIAMAILSSGRADVNLQDGAARRPVFLAVTCCSTLVLAKLIEAKADLAVRDGDGHTPTLKAVLLAVQVEGEKDKAVDGVAAAERRAGMVIKAAPNISATGGPQQHSALHCVVSVGVGSAALFEQLMAQQADINVLNKAGNSPLHAAICSIGGAVGHAQDAAIKMVKSGRAQIDLRNSSQDTALTLAAARHAAAVMAELVGAGADVNAANSSGDTAAHLACRSIGGDKARKWGPDAAQVLLRSSALKLDVVNGEGQTALAVLAASARWFEGAVGVAGAMVAQSTCTLNNLDKRGLSALHYCLGAGPACGGLSGLGHGPALALVLIPSPKCDVDLTSRDKAAEAAIHRVSELGLPEVCAALLARSANPNAANGGGMRPLHLAINGSSEGHNAVAEQLISSDDCDVNIVMPSTGQTPLLMAVVKCKAGLAERLVKRGADPNVADKQGDAPLHAALRTTGKDSSNERTALLIINCGRADLDAKSPAGDAPLHAAVANCATASLRALVGHGAKLDVADGGGCTSLHRAGYAACKARDARAEERAVILVTGGANCDIADPQGCTAMHISVECGVGSHTLFKALMDAKAGLDLRNGAKRTPLHIVTLRLGDLADAEAMGLAIIGSGRANLDLQTGDGNTALMITAGHPHLVLVKALLGANANPNLRNSSQETALTLAAARHAAAVMGELVGAGADVNAANSSGDTAAHLACRSIGGDKARKWGPDAAQVLLRSSALKLDLANGEGQTALAVLAASARWFEGAVGVAGAMVAQSTCTLNNLDKRGLSALHYCLGAGPACGGLSGLGHGPALALVLIPSPKCDVDLTSRDKAAEAAIHRVSELGLPEVCAALLARSANPNAANGGGMRPLHLAIQGGSGDAKRTRVAEQLLDCAKTDVDLVTPAGQTPLLMVVLQLREPLVARIIKRGADPNIADKQGDTPLHAALRLLGDAADSAKDVSLRVSLALVAYGRTDVDAKSAKDGSVPIHISVSLASLPLVQALVARRANLNAVDSAGSSPLHRAILLDGKARGQAYEPIAVALVEGGADPSQVDRAGASTPLHLVAGTGNAAIYRALAGRGAGTNAYDKAGRTALHLAIKSAKKSGRSEFDTIACGIVETPATDVNLATRPANKTPLLLAVRGLRPAVLTALIGRRADANTASKKGQTPLISALEMTEAGGAAAGVSHAMAKALIDSGLPNVDTVRASDRSSPAHFAVRLAAADLLAALIARRADLGLQDAGGCTVLHLATKMACPDGAAGLKLMQQLLSAKAPASLQDTGRCTPLHLAVYHRGGSLAAVQALVGQRQVGIAADALDAQGRTALASSILTCGKDEQSAATKGNNMALAIIGSGHANLNVPDPDGDTPVLLAVRSCKDASVLSALLAGGANAATRNKAQQAPLLLAVELRGSAKLLVRQSACGDMALALAGCSSVEVNAQHAASGDTALHLAVAQQFSPLVNLLLQKRADVNVKNNASCTVAHNAIAVAAAGGDEACSLAFAVIRGGADVNIKKPDGWTCLHLAVGLTGPGRLLPLFEAVMARSPQLDAVTAKGSSALHLATQQAASAPGDANGAHVTMCKALLSAGANANIAAAGFGGRTPLHLAVAMGAPAVFNALLAHGATNLDVVDGGGSTPLHLALDRAGSEGSAQARDMALALIRSRRASLQLADAQRQAPLAKAISHGLQEVVSALLAAGAPCNAVDPLSGVPPLLQATYGAVRALSGRDAGAGALCNRAATLEALIAHSGVEVDATDKDGDTALHNLVAAGATALAAKLMERRPNLNLQNAAQDTPLHLAMKNAGSDAAKCRLVLGMLRQGGARLTLQDKAGNTAMHLAFDLASNQEVFDACAAQCTDLNILNAKGMAPLHLAVCSGPNAERQLGVLLRSPGKCDVDLRSGGKDTPLLMALRQRGSSAEPLVRLLLGKSASVNAPDGNGYTALTLSLREKVADSLILLLIGARGANLDAQEPQRGDSAAAMALRDGRAELVAALLRGGAKTGLKNKEGEALIHLALAGNLGDATRTRYVKMLVDHNADLNAADGAGRVPLMLLLRPTTAVDAQVELAMFMLDGGARPVNDLDPTSGLGWIHAGCYNVKFITKWKTCRGSLDTVADANTIIAFRSRLLAAWSSAPGRVADALFQQTNSRVTAITLAALGGWTAAVSAFLDFGVSPNVGATCGAKAVTPFMVALLQGNTAMAKLLKDKGAKVDGEDNGINPMCMAIQVSKGLLGGGCSSYDVSSVPQVVANKLVNFTKAVAKDLLMEAVHEHVGDAATDAAAEVAQEVLGEAAQEVLLGALDVILPGLTLVRWGFKLAKAMMGAAHDESLRLAGQGCMTMVQWLLGVGCDITLTDPGMAEMVEMIVSDESGAGWAWAGLQLSWPASFQPMLNQGLAKIQKSFEQRAREAEAEGRGTYGLADACEEAKAKFAKAVKVSITLQAIKKKGNGRR</sequence>
<comment type="caution">
    <text evidence="4">The sequence shown here is derived from an EMBL/GenBank/DDBJ whole genome shotgun (WGS) entry which is preliminary data.</text>
</comment>
<feature type="repeat" description="ANK" evidence="3">
    <location>
        <begin position="151"/>
        <end position="183"/>
    </location>
</feature>
<dbReference type="Gene3D" id="1.25.40.20">
    <property type="entry name" value="Ankyrin repeat-containing domain"/>
    <property type="match status" value="20"/>
</dbReference>
<feature type="repeat" description="ANK" evidence="3">
    <location>
        <begin position="548"/>
        <end position="580"/>
    </location>
</feature>
<feature type="repeat" description="ANK" evidence="3">
    <location>
        <begin position="1032"/>
        <end position="1064"/>
    </location>
</feature>
<dbReference type="PANTHER" id="PTHR24198">
    <property type="entry name" value="ANKYRIN REPEAT AND PROTEIN KINASE DOMAIN-CONTAINING PROTEIN"/>
    <property type="match status" value="1"/>
</dbReference>
<dbReference type="PROSITE" id="PS50297">
    <property type="entry name" value="ANK_REP_REGION"/>
    <property type="match status" value="8"/>
</dbReference>
<dbReference type="SUPFAM" id="SSF48403">
    <property type="entry name" value="Ankyrin repeat"/>
    <property type="match status" value="9"/>
</dbReference>
<feature type="repeat" description="ANK" evidence="3">
    <location>
        <begin position="999"/>
        <end position="1031"/>
    </location>
</feature>
<evidence type="ECO:0000256" key="2">
    <source>
        <dbReference type="ARBA" id="ARBA00023043"/>
    </source>
</evidence>
<feature type="repeat" description="ANK" evidence="3">
    <location>
        <begin position="2364"/>
        <end position="2401"/>
    </location>
</feature>
<evidence type="ECO:0000256" key="1">
    <source>
        <dbReference type="ARBA" id="ARBA00022737"/>
    </source>
</evidence>
<feature type="repeat" description="ANK" evidence="3">
    <location>
        <begin position="1957"/>
        <end position="1982"/>
    </location>
</feature>
<feature type="repeat" description="ANK" evidence="3">
    <location>
        <begin position="852"/>
        <end position="884"/>
    </location>
</feature>
<protein>
    <submittedName>
        <fullName evidence="4">Uncharacterized protein</fullName>
    </submittedName>
</protein>
<accession>A0A835W9N1</accession>
<dbReference type="InterPro" id="IPR036770">
    <property type="entry name" value="Ankyrin_rpt-contain_sf"/>
</dbReference>
<organism evidence="4 5">
    <name type="scientific">Chlamydomonas incerta</name>
    <dbReference type="NCBI Taxonomy" id="51695"/>
    <lineage>
        <taxon>Eukaryota</taxon>
        <taxon>Viridiplantae</taxon>
        <taxon>Chlorophyta</taxon>
        <taxon>core chlorophytes</taxon>
        <taxon>Chlorophyceae</taxon>
        <taxon>CS clade</taxon>
        <taxon>Chlamydomonadales</taxon>
        <taxon>Chlamydomonadaceae</taxon>
        <taxon>Chlamydomonas</taxon>
    </lineage>
</organism>
<dbReference type="PROSITE" id="PS50088">
    <property type="entry name" value="ANK_REPEAT"/>
    <property type="match status" value="17"/>
</dbReference>
<feature type="repeat" description="ANK" evidence="3">
    <location>
        <begin position="1417"/>
        <end position="1449"/>
    </location>
</feature>
<reference evidence="4" key="1">
    <citation type="journal article" date="2020" name="bioRxiv">
        <title>Comparative genomics of Chlamydomonas.</title>
        <authorList>
            <person name="Craig R.J."/>
            <person name="Hasan A.R."/>
            <person name="Ness R.W."/>
            <person name="Keightley P.D."/>
        </authorList>
    </citation>
    <scope>NUCLEOTIDE SEQUENCE</scope>
    <source>
        <strain evidence="4">SAG 7.73</strain>
    </source>
</reference>
<dbReference type="EMBL" id="JAEHOC010000005">
    <property type="protein sequence ID" value="KAG2441776.1"/>
    <property type="molecule type" value="Genomic_DNA"/>
</dbReference>
<feature type="repeat" description="ANK" evidence="3">
    <location>
        <begin position="780"/>
        <end position="812"/>
    </location>
</feature>